<dbReference type="EMBL" id="JACHBL010000001">
    <property type="protein sequence ID" value="MBB5598730.1"/>
    <property type="molecule type" value="Genomic_DNA"/>
</dbReference>
<protein>
    <submittedName>
        <fullName evidence="2">Uncharacterized protein</fullName>
    </submittedName>
</protein>
<organism evidence="2 3">
    <name type="scientific">Neomicrococcus lactis</name>
    <dbReference type="NCBI Taxonomy" id="732241"/>
    <lineage>
        <taxon>Bacteria</taxon>
        <taxon>Bacillati</taxon>
        <taxon>Actinomycetota</taxon>
        <taxon>Actinomycetes</taxon>
        <taxon>Micrococcales</taxon>
        <taxon>Micrococcaceae</taxon>
        <taxon>Neomicrococcus</taxon>
    </lineage>
</organism>
<accession>A0A7W9DBJ9</accession>
<evidence type="ECO:0000313" key="2">
    <source>
        <dbReference type="EMBL" id="MBB5598730.1"/>
    </source>
</evidence>
<sequence>MPRTKPVGSMPKRTAAKTLGNRKLT</sequence>
<evidence type="ECO:0000256" key="1">
    <source>
        <dbReference type="SAM" id="MobiDB-lite"/>
    </source>
</evidence>
<proteinExistence type="predicted"/>
<evidence type="ECO:0000313" key="3">
    <source>
        <dbReference type="Proteomes" id="UP000523863"/>
    </source>
</evidence>
<name>A0A7W9DBJ9_9MICC</name>
<comment type="caution">
    <text evidence="2">The sequence shown here is derived from an EMBL/GenBank/DDBJ whole genome shotgun (WGS) entry which is preliminary data.</text>
</comment>
<dbReference type="Proteomes" id="UP000523863">
    <property type="component" value="Unassembled WGS sequence"/>
</dbReference>
<dbReference type="AlphaFoldDB" id="A0A7W9DBJ9"/>
<keyword evidence="3" id="KW-1185">Reference proteome</keyword>
<gene>
    <name evidence="2" type="ORF">BKA12_001810</name>
</gene>
<reference evidence="2 3" key="1">
    <citation type="submission" date="2020-08" db="EMBL/GenBank/DDBJ databases">
        <title>Sequencing the genomes of 1000 actinobacteria strains.</title>
        <authorList>
            <person name="Klenk H.-P."/>
        </authorList>
    </citation>
    <scope>NUCLEOTIDE SEQUENCE [LARGE SCALE GENOMIC DNA]</scope>
    <source>
        <strain evidence="2 3">DSM 23694</strain>
    </source>
</reference>
<feature type="region of interest" description="Disordered" evidence="1">
    <location>
        <begin position="1"/>
        <end position="25"/>
    </location>
</feature>